<sequence>MSWGHTRGERKKEVFEKSVRAPLAVWFDLRFWQKWLPRAGNFLKESSFRSRWTGAHLLLSPSLSPLHFRWQVTSRRKHPPPTTPTFWCLLGVNFTFQETVLSFFFPSLPPVLFSSRRKEGELYE</sequence>
<gene>
    <name evidence="1" type="ORF">CDAR_435911</name>
</gene>
<dbReference type="AlphaFoldDB" id="A0AAV4SKD3"/>
<organism evidence="1 2">
    <name type="scientific">Caerostris darwini</name>
    <dbReference type="NCBI Taxonomy" id="1538125"/>
    <lineage>
        <taxon>Eukaryota</taxon>
        <taxon>Metazoa</taxon>
        <taxon>Ecdysozoa</taxon>
        <taxon>Arthropoda</taxon>
        <taxon>Chelicerata</taxon>
        <taxon>Arachnida</taxon>
        <taxon>Araneae</taxon>
        <taxon>Araneomorphae</taxon>
        <taxon>Entelegynae</taxon>
        <taxon>Araneoidea</taxon>
        <taxon>Araneidae</taxon>
        <taxon>Caerostris</taxon>
    </lineage>
</organism>
<reference evidence="1 2" key="1">
    <citation type="submission" date="2021-06" db="EMBL/GenBank/DDBJ databases">
        <title>Caerostris darwini draft genome.</title>
        <authorList>
            <person name="Kono N."/>
            <person name="Arakawa K."/>
        </authorList>
    </citation>
    <scope>NUCLEOTIDE SEQUENCE [LARGE SCALE GENOMIC DNA]</scope>
</reference>
<name>A0AAV4SKD3_9ARAC</name>
<protein>
    <submittedName>
        <fullName evidence="1">Uncharacterized protein</fullName>
    </submittedName>
</protein>
<evidence type="ECO:0000313" key="1">
    <source>
        <dbReference type="EMBL" id="GIY32732.1"/>
    </source>
</evidence>
<keyword evidence="2" id="KW-1185">Reference proteome</keyword>
<dbReference type="EMBL" id="BPLQ01007847">
    <property type="protein sequence ID" value="GIY32732.1"/>
    <property type="molecule type" value="Genomic_DNA"/>
</dbReference>
<proteinExistence type="predicted"/>
<accession>A0AAV4SKD3</accession>
<dbReference type="Proteomes" id="UP001054837">
    <property type="component" value="Unassembled WGS sequence"/>
</dbReference>
<comment type="caution">
    <text evidence="1">The sequence shown here is derived from an EMBL/GenBank/DDBJ whole genome shotgun (WGS) entry which is preliminary data.</text>
</comment>
<evidence type="ECO:0000313" key="2">
    <source>
        <dbReference type="Proteomes" id="UP001054837"/>
    </source>
</evidence>